<name>A0ABM8UQ31_9BACT</name>
<organism evidence="2 3">
    <name type="scientific">Dyadobacter linearis</name>
    <dbReference type="NCBI Taxonomy" id="2823330"/>
    <lineage>
        <taxon>Bacteria</taxon>
        <taxon>Pseudomonadati</taxon>
        <taxon>Bacteroidota</taxon>
        <taxon>Cytophagia</taxon>
        <taxon>Cytophagales</taxon>
        <taxon>Spirosomataceae</taxon>
        <taxon>Dyadobacter</taxon>
    </lineage>
</organism>
<dbReference type="InterPro" id="IPR000866">
    <property type="entry name" value="AhpC/TSA"/>
</dbReference>
<dbReference type="InterPro" id="IPR036249">
    <property type="entry name" value="Thioredoxin-like_sf"/>
</dbReference>
<accession>A0ABM8UQ31</accession>
<dbReference type="InterPro" id="IPR013766">
    <property type="entry name" value="Thioredoxin_domain"/>
</dbReference>
<dbReference type="Gene3D" id="3.40.30.10">
    <property type="entry name" value="Glutaredoxin"/>
    <property type="match status" value="1"/>
</dbReference>
<dbReference type="SUPFAM" id="SSF52833">
    <property type="entry name" value="Thioredoxin-like"/>
    <property type="match status" value="1"/>
</dbReference>
<dbReference type="CDD" id="cd02969">
    <property type="entry name" value="PRX_like1"/>
    <property type="match status" value="1"/>
</dbReference>
<dbReference type="PANTHER" id="PTHR43640">
    <property type="entry name" value="OS07G0260300 PROTEIN"/>
    <property type="match status" value="1"/>
</dbReference>
<evidence type="ECO:0000313" key="3">
    <source>
        <dbReference type="Proteomes" id="UP000679725"/>
    </source>
</evidence>
<evidence type="ECO:0000259" key="1">
    <source>
        <dbReference type="PROSITE" id="PS51352"/>
    </source>
</evidence>
<dbReference type="Proteomes" id="UP000679725">
    <property type="component" value="Unassembled WGS sequence"/>
</dbReference>
<keyword evidence="3" id="KW-1185">Reference proteome</keyword>
<dbReference type="PANTHER" id="PTHR43640:SF1">
    <property type="entry name" value="THIOREDOXIN-DEPENDENT PEROXIREDOXIN"/>
    <property type="match status" value="1"/>
</dbReference>
<proteinExistence type="predicted"/>
<dbReference type="InterPro" id="IPR047262">
    <property type="entry name" value="PRX-like1"/>
</dbReference>
<dbReference type="PROSITE" id="PS51352">
    <property type="entry name" value="THIOREDOXIN_2"/>
    <property type="match status" value="1"/>
</dbReference>
<dbReference type="EMBL" id="CAJRAU010000003">
    <property type="protein sequence ID" value="CAG5069628.1"/>
    <property type="molecule type" value="Genomic_DNA"/>
</dbReference>
<dbReference type="Pfam" id="PF00578">
    <property type="entry name" value="AhpC-TSA"/>
    <property type="match status" value="1"/>
</dbReference>
<feature type="domain" description="Thioredoxin" evidence="1">
    <location>
        <begin position="46"/>
        <end position="203"/>
    </location>
</feature>
<gene>
    <name evidence="2" type="primary">resA_6</name>
    <name evidence="2" type="ORF">DYBT9623_02364</name>
</gene>
<reference evidence="2 3" key="1">
    <citation type="submission" date="2021-04" db="EMBL/GenBank/DDBJ databases">
        <authorList>
            <person name="Rodrigo-Torres L."/>
            <person name="Arahal R. D."/>
            <person name="Lucena T."/>
        </authorList>
    </citation>
    <scope>NUCLEOTIDE SEQUENCE [LARGE SCALE GENOMIC DNA]</scope>
    <source>
        <strain evidence="2 3">CECT 9623</strain>
    </source>
</reference>
<evidence type="ECO:0000313" key="2">
    <source>
        <dbReference type="EMBL" id="CAG5069628.1"/>
    </source>
</evidence>
<protein>
    <submittedName>
        <fullName evidence="2">Thiol-disulfide oxidoreductase ResA</fullName>
    </submittedName>
</protein>
<sequence length="223" mass="24160">MNTKTNNMKICLWVSLILCIGLVNISNAGIVPDPKKNELLQSQGGYQIGDAVASFRLKNTNGGMVSLADYGSVKGIIVVFTSNHCPFAKAYEDRIIALNNKFSSQGFPVVAINPSDPGTHPDDAFEKMKERALAKNYSYPYLVDDSQQVAKAFGASRMPQVFVIQKTGAKFVVRYIGMIDDNPQDAGGATKFYVDEAVSNLTGGKPVVTTITKPVGCAIKWKN</sequence>
<comment type="caution">
    <text evidence="2">The sequence shown here is derived from an EMBL/GenBank/DDBJ whole genome shotgun (WGS) entry which is preliminary data.</text>
</comment>